<gene>
    <name evidence="6" type="primary">cynR</name>
    <name evidence="6" type="ORF">SAMEA4504048_00923</name>
</gene>
<dbReference type="Gene3D" id="1.10.10.10">
    <property type="entry name" value="Winged helix-like DNA-binding domain superfamily/Winged helix DNA-binding domain"/>
    <property type="match status" value="1"/>
</dbReference>
<keyword evidence="2" id="KW-0805">Transcription regulation</keyword>
<dbReference type="EMBL" id="LT906454">
    <property type="protein sequence ID" value="SNV39108.1"/>
    <property type="molecule type" value="Genomic_DNA"/>
</dbReference>
<dbReference type="InterPro" id="IPR000847">
    <property type="entry name" value="LysR_HTH_N"/>
</dbReference>
<sequence>METLQKINFLEAIDSYESLTKAAKHLFISQPYLSKVIKQMEDQLDTALIYNHHTGSQLTYAGKRYLYYLKEIYRLENKIKDEMYLIRNQQQGEIFLGINPGLASFFLAEFIPQFQSIHPKIFLKLIENNQNITEKMILLDQIDLAIGMSPLLYQDELSTITIYKEKIYLLVPQQSSLFSTQQAKKINTFHYSYNKLESEPLIITPLEYGLGSLIRSFYKKHHININPILTTSTVPTAINLSLAGMGSTYIPESLIETLPSDSSYNLYKLEDSSLFAEYILIYNKNKSLSLLTLKLLHTIQEKIAK</sequence>
<name>A0A239WZ67_STRAI</name>
<evidence type="ECO:0000259" key="5">
    <source>
        <dbReference type="PROSITE" id="PS50931"/>
    </source>
</evidence>
<organism evidence="6 7">
    <name type="scientific">Streptococcus acidominimus</name>
    <dbReference type="NCBI Taxonomy" id="1326"/>
    <lineage>
        <taxon>Bacteria</taxon>
        <taxon>Bacillati</taxon>
        <taxon>Bacillota</taxon>
        <taxon>Bacilli</taxon>
        <taxon>Lactobacillales</taxon>
        <taxon>Streptococcaceae</taxon>
        <taxon>Streptococcus</taxon>
    </lineage>
</organism>
<keyword evidence="3" id="KW-0238">DNA-binding</keyword>
<evidence type="ECO:0000313" key="6">
    <source>
        <dbReference type="EMBL" id="SNV39108.1"/>
    </source>
</evidence>
<keyword evidence="4" id="KW-0804">Transcription</keyword>
<dbReference type="PANTHER" id="PTHR30419">
    <property type="entry name" value="HTH-TYPE TRANSCRIPTIONAL REGULATOR YBHD"/>
    <property type="match status" value="1"/>
</dbReference>
<dbReference type="GO" id="GO:0003700">
    <property type="term" value="F:DNA-binding transcription factor activity"/>
    <property type="evidence" value="ECO:0007669"/>
    <property type="project" value="InterPro"/>
</dbReference>
<accession>A0A239WZ67</accession>
<dbReference type="InterPro" id="IPR005119">
    <property type="entry name" value="LysR_subst-bd"/>
</dbReference>
<evidence type="ECO:0000313" key="7">
    <source>
        <dbReference type="Proteomes" id="UP000215144"/>
    </source>
</evidence>
<dbReference type="Pfam" id="PF03466">
    <property type="entry name" value="LysR_substrate"/>
    <property type="match status" value="1"/>
</dbReference>
<dbReference type="RefSeq" id="WP_095122328.1">
    <property type="nucleotide sequence ID" value="NZ_LT906454.1"/>
</dbReference>
<dbReference type="GO" id="GO:0005829">
    <property type="term" value="C:cytosol"/>
    <property type="evidence" value="ECO:0007669"/>
    <property type="project" value="TreeGrafter"/>
</dbReference>
<dbReference type="OrthoDB" id="9778774at2"/>
<dbReference type="Proteomes" id="UP000215144">
    <property type="component" value="Chromosome 1"/>
</dbReference>
<dbReference type="CDD" id="cd05466">
    <property type="entry name" value="PBP2_LTTR_substrate"/>
    <property type="match status" value="1"/>
</dbReference>
<evidence type="ECO:0000256" key="2">
    <source>
        <dbReference type="ARBA" id="ARBA00023015"/>
    </source>
</evidence>
<comment type="similarity">
    <text evidence="1">Belongs to the LysR transcriptional regulatory family.</text>
</comment>
<dbReference type="SUPFAM" id="SSF46785">
    <property type="entry name" value="Winged helix' DNA-binding domain"/>
    <property type="match status" value="1"/>
</dbReference>
<dbReference type="SUPFAM" id="SSF53850">
    <property type="entry name" value="Periplasmic binding protein-like II"/>
    <property type="match status" value="1"/>
</dbReference>
<dbReference type="Pfam" id="PF00126">
    <property type="entry name" value="HTH_1"/>
    <property type="match status" value="1"/>
</dbReference>
<evidence type="ECO:0000256" key="1">
    <source>
        <dbReference type="ARBA" id="ARBA00009437"/>
    </source>
</evidence>
<evidence type="ECO:0000256" key="3">
    <source>
        <dbReference type="ARBA" id="ARBA00023125"/>
    </source>
</evidence>
<dbReference type="InterPro" id="IPR036388">
    <property type="entry name" value="WH-like_DNA-bd_sf"/>
</dbReference>
<feature type="domain" description="HTH lysR-type" evidence="5">
    <location>
        <begin position="1"/>
        <end position="59"/>
    </location>
</feature>
<dbReference type="GO" id="GO:0003677">
    <property type="term" value="F:DNA binding"/>
    <property type="evidence" value="ECO:0007669"/>
    <property type="project" value="UniProtKB-KW"/>
</dbReference>
<dbReference type="InterPro" id="IPR050950">
    <property type="entry name" value="HTH-type_LysR_regulators"/>
</dbReference>
<dbReference type="InterPro" id="IPR036390">
    <property type="entry name" value="WH_DNA-bd_sf"/>
</dbReference>
<protein>
    <submittedName>
        <fullName evidence="6">Transcriptional regulator (LysR family)</fullName>
    </submittedName>
</protein>
<dbReference type="Gene3D" id="3.40.190.290">
    <property type="match status" value="1"/>
</dbReference>
<dbReference type="KEGG" id="saco:SAME_00923"/>
<reference evidence="6 7" key="1">
    <citation type="submission" date="2017-06" db="EMBL/GenBank/DDBJ databases">
        <authorList>
            <consortium name="Pathogen Informatics"/>
        </authorList>
    </citation>
    <scope>NUCLEOTIDE SEQUENCE [LARGE SCALE GENOMIC DNA]</scope>
    <source>
        <strain evidence="6 7">NCTC11291</strain>
    </source>
</reference>
<dbReference type="AlphaFoldDB" id="A0A239WZ67"/>
<dbReference type="PROSITE" id="PS50931">
    <property type="entry name" value="HTH_LYSR"/>
    <property type="match status" value="1"/>
</dbReference>
<proteinExistence type="inferred from homology"/>
<evidence type="ECO:0000256" key="4">
    <source>
        <dbReference type="ARBA" id="ARBA00023163"/>
    </source>
</evidence>